<feature type="transmembrane region" description="Helical" evidence="2">
    <location>
        <begin position="18"/>
        <end position="40"/>
    </location>
</feature>
<proteinExistence type="predicted"/>
<dbReference type="GeneID" id="90994717"/>
<dbReference type="EMBL" id="FQTY01000001">
    <property type="protein sequence ID" value="SHE27263.1"/>
    <property type="molecule type" value="Genomic_DNA"/>
</dbReference>
<gene>
    <name evidence="3" type="ORF">SAMN02745784_00024</name>
</gene>
<reference evidence="4" key="1">
    <citation type="submission" date="2016-11" db="EMBL/GenBank/DDBJ databases">
        <authorList>
            <person name="Varghese N."/>
            <person name="Submissions S."/>
        </authorList>
    </citation>
    <scope>NUCLEOTIDE SEQUENCE [LARGE SCALE GENOMIC DNA]</scope>
    <source>
        <strain evidence="4">DSM 18095</strain>
    </source>
</reference>
<feature type="region of interest" description="Disordered" evidence="1">
    <location>
        <begin position="53"/>
        <end position="112"/>
    </location>
</feature>
<organism evidence="3 4">
    <name type="scientific">Tissierella praeacuta DSM 18095</name>
    <dbReference type="NCBI Taxonomy" id="1123404"/>
    <lineage>
        <taxon>Bacteria</taxon>
        <taxon>Bacillati</taxon>
        <taxon>Bacillota</taxon>
        <taxon>Tissierellia</taxon>
        <taxon>Tissierellales</taxon>
        <taxon>Tissierellaceae</taxon>
        <taxon>Tissierella</taxon>
    </lineage>
</organism>
<keyword evidence="4" id="KW-1185">Reference proteome</keyword>
<dbReference type="AlphaFoldDB" id="A0A1M4S4Y3"/>
<evidence type="ECO:0000256" key="2">
    <source>
        <dbReference type="SAM" id="Phobius"/>
    </source>
</evidence>
<name>A0A1M4S4Y3_9FIRM</name>
<evidence type="ECO:0000313" key="3">
    <source>
        <dbReference type="EMBL" id="SHE27263.1"/>
    </source>
</evidence>
<accession>A0A1M4S4Y3</accession>
<keyword evidence="2" id="KW-0812">Transmembrane</keyword>
<evidence type="ECO:0000313" key="4">
    <source>
        <dbReference type="Proteomes" id="UP000184114"/>
    </source>
</evidence>
<protein>
    <recommendedName>
        <fullName evidence="5">YceG-like family protein</fullName>
    </recommendedName>
</protein>
<dbReference type="RefSeq" id="WP_072971386.1">
    <property type="nucleotide sequence ID" value="NZ_FQTY01000001.1"/>
</dbReference>
<evidence type="ECO:0008006" key="5">
    <source>
        <dbReference type="Google" id="ProtNLM"/>
    </source>
</evidence>
<feature type="compositionally biased region" description="Low complexity" evidence="1">
    <location>
        <begin position="98"/>
        <end position="112"/>
    </location>
</feature>
<dbReference type="STRING" id="1123404.SAMN02745784_00024"/>
<feature type="compositionally biased region" description="Basic and acidic residues" evidence="1">
    <location>
        <begin position="73"/>
        <end position="92"/>
    </location>
</feature>
<sequence>MKNFFEGIKDFLYDSVDYIIMVGIVGIVVLVIGWRLDLLFAKDALDMPPKTDIIIEDNKDNDSSTINNSQEQTTKKPTDESKNNNLNNKDDISETQETETTPENSNNNANESIGDKVIKITIPSGSLPSKIGSILESNGLANKIEFVQKAQELKLDTKLKSGDYEIKAGSSVEEIVKLIAGKK</sequence>
<dbReference type="Proteomes" id="UP000184114">
    <property type="component" value="Unassembled WGS sequence"/>
</dbReference>
<feature type="compositionally biased region" description="Polar residues" evidence="1">
    <location>
        <begin position="63"/>
        <end position="72"/>
    </location>
</feature>
<evidence type="ECO:0000256" key="1">
    <source>
        <dbReference type="SAM" id="MobiDB-lite"/>
    </source>
</evidence>
<dbReference type="Gene3D" id="3.30.1490.480">
    <property type="entry name" value="Endolytic murein transglycosylase"/>
    <property type="match status" value="1"/>
</dbReference>
<keyword evidence="2" id="KW-0472">Membrane</keyword>
<keyword evidence="2" id="KW-1133">Transmembrane helix</keyword>